<accession>A0A318MZJ4</accession>
<sequence length="73" mass="8227">MQSTLVILIISLAGLYWINHFFPMIGKFIWLGIAYVLKCIHAPATSQQWALKHCNTQKTPSCSTCSKCNSKCH</sequence>
<dbReference type="AlphaFoldDB" id="A0A318MZJ4"/>
<protein>
    <submittedName>
        <fullName evidence="1">Uncharacterized protein</fullName>
    </submittedName>
</protein>
<dbReference type="RefSeq" id="WP_110439605.1">
    <property type="nucleotide sequence ID" value="NZ_CP046393.1"/>
</dbReference>
<gene>
    <name evidence="1" type="ORF">DK869_08590</name>
</gene>
<dbReference type="Proteomes" id="UP000247565">
    <property type="component" value="Unassembled WGS sequence"/>
</dbReference>
<organism evidence="1 2">
    <name type="scientific">Commensalibacter melissae</name>
    <dbReference type="NCBI Taxonomy" id="2070537"/>
    <lineage>
        <taxon>Bacteria</taxon>
        <taxon>Pseudomonadati</taxon>
        <taxon>Pseudomonadota</taxon>
        <taxon>Alphaproteobacteria</taxon>
        <taxon>Acetobacterales</taxon>
        <taxon>Acetobacteraceae</taxon>
    </lineage>
</organism>
<name>A0A318MZJ4_9PROT</name>
<proteinExistence type="predicted"/>
<keyword evidence="2" id="KW-1185">Reference proteome</keyword>
<dbReference type="EMBL" id="QGLT01000007">
    <property type="protein sequence ID" value="PXY98799.1"/>
    <property type="molecule type" value="Genomic_DNA"/>
</dbReference>
<evidence type="ECO:0000313" key="1">
    <source>
        <dbReference type="EMBL" id="PXY98799.1"/>
    </source>
</evidence>
<reference evidence="1 2" key="1">
    <citation type="submission" date="2018-05" db="EMBL/GenBank/DDBJ databases">
        <title>Reference genomes for bee gut microbiota database.</title>
        <authorList>
            <person name="Ellegaard K.M."/>
        </authorList>
    </citation>
    <scope>NUCLEOTIDE SEQUENCE [LARGE SCALE GENOMIC DNA]</scope>
    <source>
        <strain evidence="1 2">ESL0284</strain>
    </source>
</reference>
<comment type="caution">
    <text evidence="1">The sequence shown here is derived from an EMBL/GenBank/DDBJ whole genome shotgun (WGS) entry which is preliminary data.</text>
</comment>
<evidence type="ECO:0000313" key="2">
    <source>
        <dbReference type="Proteomes" id="UP000247565"/>
    </source>
</evidence>
<dbReference type="OrthoDB" id="7283109at2"/>